<keyword evidence="3" id="KW-0206">Cytoskeleton</keyword>
<sequence length="680" mass="78037">MTNISSEHSQLQRQLYLLGYSQPLPPEASPLASVLLRDLQTALDRVKDLEKHQTQLERDDRVTRATAERSKNELHALRTENNSLRAEILRLNREADEAKRMARSEGFEKNKKMDDLRMSNLRVRAEQSEVSRKLAESQQRLEEMMSKRDPVGRVPRMTMSRPLDEKMVAAPRVPIKQPPAPVVDLVELSSRRIAALEEEIDIQDKKLVKCKAQLKALEMEIKERDLEIMRLNTQIDEARRPSRLGKMAMAGDAEVERERLGEQMQYLHEQTEALERQVEEQREQFVREKDELHRRWVAAENERVRLAEQLDNREEKQSKGKDHPAPAPTSVPPANANISADSSERLRAECANIKSLYAQTRDQLQELLRSGNAETRELRDTHQALRKELDDLRASSSAEIARLKQTLAAQPDHQRLADTRQQLIAQLEQKLQAASDSLEATRLAHAKEAAALQQKLSESQSRQMQLEGMMDEYRSLVDQHKKLDRSLKQALAEVAEWRAKYDEREHRLSDLLRKSDEYRMSYKQASSELRTCRRTLETYGNDLGSLREATEHMQRENERLKLELDQTAKLKQAIEMSKDDYKRQLARALGESESHRSLVAHLQAERQALRVQVRAQFHLSQRLEQRLEAVDPSYSATGISPALDLPRGLSRSSSAAHSSRSFQPPPADADSFSLSTISSP</sequence>
<feature type="compositionally biased region" description="Low complexity" evidence="6">
    <location>
        <begin position="650"/>
        <end position="661"/>
    </location>
</feature>
<evidence type="ECO:0000256" key="1">
    <source>
        <dbReference type="ARBA" id="ARBA00004114"/>
    </source>
</evidence>
<dbReference type="InterPro" id="IPR051877">
    <property type="entry name" value="Centriole_BasalBody_StrucProt"/>
</dbReference>
<protein>
    <submittedName>
        <fullName evidence="7">Uncharacterized protein</fullName>
    </submittedName>
</protein>
<name>A0A9W7XIT5_9FUNG</name>
<dbReference type="PANTHER" id="PTHR20544">
    <property type="entry name" value="CENTROSOMAL PROTEIN CEP135"/>
    <property type="match status" value="1"/>
</dbReference>
<dbReference type="AlphaFoldDB" id="A0A9W7XIT5"/>
<evidence type="ECO:0000256" key="6">
    <source>
        <dbReference type="SAM" id="MobiDB-lite"/>
    </source>
</evidence>
<feature type="coiled-coil region" evidence="5">
    <location>
        <begin position="343"/>
        <end position="444"/>
    </location>
</feature>
<feature type="compositionally biased region" description="Basic and acidic residues" evidence="6">
    <location>
        <begin position="308"/>
        <end position="324"/>
    </location>
</feature>
<accession>A0A9W7XIT5</accession>
<evidence type="ECO:0000256" key="4">
    <source>
        <dbReference type="ARBA" id="ARBA00038123"/>
    </source>
</evidence>
<dbReference type="PANTHER" id="PTHR20544:SF0">
    <property type="entry name" value="NUCLEOPROTEIN TPR_MLP1 DOMAIN-CONTAINING PROTEIN"/>
    <property type="match status" value="1"/>
</dbReference>
<evidence type="ECO:0000256" key="2">
    <source>
        <dbReference type="ARBA" id="ARBA00022490"/>
    </source>
</evidence>
<keyword evidence="2" id="KW-0963">Cytoplasm</keyword>
<dbReference type="Proteomes" id="UP001145021">
    <property type="component" value="Unassembled WGS sequence"/>
</dbReference>
<organism evidence="7 8">
    <name type="scientific">Coemansia asiatica</name>
    <dbReference type="NCBI Taxonomy" id="1052880"/>
    <lineage>
        <taxon>Eukaryota</taxon>
        <taxon>Fungi</taxon>
        <taxon>Fungi incertae sedis</taxon>
        <taxon>Zoopagomycota</taxon>
        <taxon>Kickxellomycotina</taxon>
        <taxon>Kickxellomycetes</taxon>
        <taxon>Kickxellales</taxon>
        <taxon>Kickxellaceae</taxon>
        <taxon>Coemansia</taxon>
    </lineage>
</organism>
<evidence type="ECO:0000313" key="7">
    <source>
        <dbReference type="EMBL" id="KAJ1643761.1"/>
    </source>
</evidence>
<proteinExistence type="inferred from homology"/>
<evidence type="ECO:0000256" key="5">
    <source>
        <dbReference type="SAM" id="Coils"/>
    </source>
</evidence>
<dbReference type="EMBL" id="JANBOH010000223">
    <property type="protein sequence ID" value="KAJ1643761.1"/>
    <property type="molecule type" value="Genomic_DNA"/>
</dbReference>
<comment type="similarity">
    <text evidence="4">Belongs to the CEP135/TSGA10 family.</text>
</comment>
<feature type="region of interest" description="Disordered" evidence="6">
    <location>
        <begin position="635"/>
        <end position="680"/>
    </location>
</feature>
<feature type="coiled-coil region" evidence="5">
    <location>
        <begin position="473"/>
        <end position="514"/>
    </location>
</feature>
<comment type="caution">
    <text evidence="7">The sequence shown here is derived from an EMBL/GenBank/DDBJ whole genome shotgun (WGS) entry which is preliminary data.</text>
</comment>
<feature type="region of interest" description="Disordered" evidence="6">
    <location>
        <begin position="308"/>
        <end position="337"/>
    </location>
</feature>
<reference evidence="7" key="1">
    <citation type="submission" date="2022-07" db="EMBL/GenBank/DDBJ databases">
        <title>Phylogenomic reconstructions and comparative analyses of Kickxellomycotina fungi.</title>
        <authorList>
            <person name="Reynolds N.K."/>
            <person name="Stajich J.E."/>
            <person name="Barry K."/>
            <person name="Grigoriev I.V."/>
            <person name="Crous P."/>
            <person name="Smith M.E."/>
        </authorList>
    </citation>
    <scope>NUCLEOTIDE SEQUENCE</scope>
    <source>
        <strain evidence="7">NBRC 105413</strain>
    </source>
</reference>
<evidence type="ECO:0000313" key="8">
    <source>
        <dbReference type="Proteomes" id="UP001145021"/>
    </source>
</evidence>
<keyword evidence="8" id="KW-1185">Reference proteome</keyword>
<comment type="subcellular location">
    <subcellularLocation>
        <location evidence="1">Cytoplasm</location>
        <location evidence="1">Cytoskeleton</location>
        <location evidence="1">Microtubule organizing center</location>
        <location evidence="1">Centrosome</location>
        <location evidence="1">Centriole</location>
    </subcellularLocation>
</comment>
<feature type="coiled-coil region" evidence="5">
    <location>
        <begin position="39"/>
        <end position="101"/>
    </location>
</feature>
<dbReference type="GO" id="GO:0005814">
    <property type="term" value="C:centriole"/>
    <property type="evidence" value="ECO:0007669"/>
    <property type="project" value="UniProtKB-SubCell"/>
</dbReference>
<gene>
    <name evidence="7" type="ORF">LPJ64_004500</name>
</gene>
<feature type="coiled-coil region" evidence="5">
    <location>
        <begin position="543"/>
        <end position="570"/>
    </location>
</feature>
<keyword evidence="5" id="KW-0175">Coiled coil</keyword>
<evidence type="ECO:0000256" key="3">
    <source>
        <dbReference type="ARBA" id="ARBA00023212"/>
    </source>
</evidence>